<evidence type="ECO:0000256" key="1">
    <source>
        <dbReference type="SAM" id="MobiDB-lite"/>
    </source>
</evidence>
<feature type="region of interest" description="Disordered" evidence="1">
    <location>
        <begin position="275"/>
        <end position="297"/>
    </location>
</feature>
<dbReference type="EMBL" id="CP009896">
    <property type="protein sequence ID" value="AIY15636.1"/>
    <property type="molecule type" value="Genomic_DNA"/>
</dbReference>
<keyword evidence="3" id="KW-1185">Reference proteome</keyword>
<dbReference type="GeneID" id="96607491"/>
<evidence type="ECO:0000313" key="2">
    <source>
        <dbReference type="EMBL" id="AIY15636.1"/>
    </source>
</evidence>
<protein>
    <submittedName>
        <fullName evidence="2">Uncharacterized protein</fullName>
    </submittedName>
</protein>
<name>A0A0A1DEK3_NOCSI</name>
<sequence length="297" mass="29474">MSKSRAGAIGALVLVGVGSLTLAGGGDPSYAAGAPSSAYGLAATGLIPIDAVPSVVSYDGEPVTDALAEVPDNPLLSASAFAVSAQNGRASSGVVDLAVGRGVLSQLPDDLAEQLQPVCDQLGQVDFDDVTDDVGNFVIDPLQDALNEGTADSPIDLGAITALDFSALVPGDLTGLCDVLDGGSLVSADAVEASCTGRRGAIEIVNLRALGLPMEVDTSEAGSSAEIPGVVKVTVNRQTQRADGTFTVDALVVNLFGQQEVVVASATCGEVIVGRGPGDGNPAPSPTPVPGDLPVTG</sequence>
<dbReference type="OrthoDB" id="3826741at2"/>
<proteinExistence type="predicted"/>
<dbReference type="KEGG" id="psim:KR76_00515"/>
<accession>A0A0A1DEK3</accession>
<gene>
    <name evidence="2" type="ORF">KR76_00515</name>
</gene>
<dbReference type="NCBIfam" id="NF040603">
    <property type="entry name" value="choice_anch_P"/>
    <property type="match status" value="1"/>
</dbReference>
<dbReference type="HOGENOM" id="CLU_905648_0_0_11"/>
<reference evidence="2 3" key="1">
    <citation type="journal article" date="2015" name="Genome Announc.">
        <title>Complete Genome Sequence of Steroid-Transforming Nocardioides simplex VKM Ac-2033D.</title>
        <authorList>
            <person name="Shtratnikova V.Y."/>
            <person name="Schelkunov M.I."/>
            <person name="Pekov Y.A."/>
            <person name="Fokina V.V."/>
            <person name="Logacheva M.D."/>
            <person name="Sokolov S.L."/>
            <person name="Bragin E.Y."/>
            <person name="Ashapkin V.V."/>
            <person name="Donova M.V."/>
        </authorList>
    </citation>
    <scope>NUCLEOTIDE SEQUENCE [LARGE SCALE GENOMIC DNA]</scope>
    <source>
        <strain evidence="2 3">VKM Ac-2033D</strain>
    </source>
</reference>
<organism evidence="2 3">
    <name type="scientific">Nocardioides simplex</name>
    <name type="common">Arthrobacter simplex</name>
    <dbReference type="NCBI Taxonomy" id="2045"/>
    <lineage>
        <taxon>Bacteria</taxon>
        <taxon>Bacillati</taxon>
        <taxon>Actinomycetota</taxon>
        <taxon>Actinomycetes</taxon>
        <taxon>Propionibacteriales</taxon>
        <taxon>Nocardioidaceae</taxon>
        <taxon>Pimelobacter</taxon>
    </lineage>
</organism>
<dbReference type="AlphaFoldDB" id="A0A0A1DEK3"/>
<dbReference type="eggNOG" id="ENOG50301GT">
    <property type="taxonomic scope" value="Bacteria"/>
</dbReference>
<dbReference type="RefSeq" id="WP_038675857.1">
    <property type="nucleotide sequence ID" value="NZ_BJMC01000016.1"/>
</dbReference>
<evidence type="ECO:0000313" key="3">
    <source>
        <dbReference type="Proteomes" id="UP000030300"/>
    </source>
</evidence>
<dbReference type="Proteomes" id="UP000030300">
    <property type="component" value="Chromosome"/>
</dbReference>